<keyword evidence="1" id="KW-0175">Coiled coil</keyword>
<reference evidence="3" key="1">
    <citation type="journal article" date="2020" name="mSystems">
        <title>Genome- and Community-Level Interaction Insights into Carbon Utilization and Element Cycling Functions of Hydrothermarchaeota in Hydrothermal Sediment.</title>
        <authorList>
            <person name="Zhou Z."/>
            <person name="Liu Y."/>
            <person name="Xu W."/>
            <person name="Pan J."/>
            <person name="Luo Z.H."/>
            <person name="Li M."/>
        </authorList>
    </citation>
    <scope>NUCLEOTIDE SEQUENCE [LARGE SCALE GENOMIC DNA]</scope>
    <source>
        <strain evidence="3">HyVt-443</strain>
    </source>
</reference>
<gene>
    <name evidence="3" type="ORF">ENI96_06350</name>
</gene>
<feature type="compositionally biased region" description="Low complexity" evidence="2">
    <location>
        <begin position="57"/>
        <end position="74"/>
    </location>
</feature>
<dbReference type="Proteomes" id="UP000886251">
    <property type="component" value="Unassembled WGS sequence"/>
</dbReference>
<accession>A0A831RLE6</accession>
<dbReference type="AlphaFoldDB" id="A0A831RLE6"/>
<evidence type="ECO:0000256" key="2">
    <source>
        <dbReference type="SAM" id="MobiDB-lite"/>
    </source>
</evidence>
<feature type="region of interest" description="Disordered" evidence="2">
    <location>
        <begin position="161"/>
        <end position="181"/>
    </location>
</feature>
<proteinExistence type="predicted"/>
<protein>
    <submittedName>
        <fullName evidence="3">Uncharacterized protein</fullName>
    </submittedName>
</protein>
<name>A0A831RLE6_9GAMM</name>
<evidence type="ECO:0000313" key="3">
    <source>
        <dbReference type="EMBL" id="HEB96032.1"/>
    </source>
</evidence>
<dbReference type="EMBL" id="DRKP01000070">
    <property type="protein sequence ID" value="HEB96032.1"/>
    <property type="molecule type" value="Genomic_DNA"/>
</dbReference>
<sequence length="181" mass="18244">MAGTTGSSKGDKGGHGFGFGHDRPGKGAPVSDLSDNDSDTDSGRDHGATASSLGRLNAAHASATARAHAAPNSAVGMIAEYERAEYASRYAAEKAADAEQAYQEALNDPDISEEELAGLAGAAEQAAQEAEEAAETAAEALAAAANKEVTDEVVAAVNDLLGIPNDTPEKAPGEEPVAEPK</sequence>
<evidence type="ECO:0000256" key="1">
    <source>
        <dbReference type="SAM" id="Coils"/>
    </source>
</evidence>
<feature type="region of interest" description="Disordered" evidence="2">
    <location>
        <begin position="1"/>
        <end position="74"/>
    </location>
</feature>
<organism evidence="3">
    <name type="scientific">Sedimenticola thiotaurini</name>
    <dbReference type="NCBI Taxonomy" id="1543721"/>
    <lineage>
        <taxon>Bacteria</taxon>
        <taxon>Pseudomonadati</taxon>
        <taxon>Pseudomonadota</taxon>
        <taxon>Gammaproteobacteria</taxon>
        <taxon>Chromatiales</taxon>
        <taxon>Sedimenticolaceae</taxon>
        <taxon>Sedimenticola</taxon>
    </lineage>
</organism>
<feature type="coiled-coil region" evidence="1">
    <location>
        <begin position="116"/>
        <end position="147"/>
    </location>
</feature>
<feature type="compositionally biased region" description="Basic and acidic residues" evidence="2">
    <location>
        <begin position="9"/>
        <end position="25"/>
    </location>
</feature>
<feature type="compositionally biased region" description="Basic and acidic residues" evidence="2">
    <location>
        <begin position="167"/>
        <end position="181"/>
    </location>
</feature>
<comment type="caution">
    <text evidence="3">The sequence shown here is derived from an EMBL/GenBank/DDBJ whole genome shotgun (WGS) entry which is preliminary data.</text>
</comment>